<feature type="binding site" evidence="7">
    <location>
        <position position="157"/>
    </location>
    <ligand>
        <name>Mg(2+)</name>
        <dbReference type="ChEBI" id="CHEBI:18420"/>
    </ligand>
</feature>
<gene>
    <name evidence="9" type="ORF">HG66A1_10470</name>
</gene>
<proteinExistence type="predicted"/>
<dbReference type="GO" id="GO:0009103">
    <property type="term" value="P:lipopolysaccharide biosynthetic process"/>
    <property type="evidence" value="ECO:0007669"/>
    <property type="project" value="TreeGrafter"/>
</dbReference>
<dbReference type="GO" id="GO:0036380">
    <property type="term" value="F:UDP-N-acetylglucosamine-undecaprenyl-phosphate N-acetylglucosaminephosphotransferase activity"/>
    <property type="evidence" value="ECO:0007669"/>
    <property type="project" value="UniProtKB-EC"/>
</dbReference>
<feature type="binding site" evidence="7">
    <location>
        <position position="220"/>
    </location>
    <ligand>
        <name>Mg(2+)</name>
        <dbReference type="ChEBI" id="CHEBI:18420"/>
    </ligand>
</feature>
<evidence type="ECO:0000256" key="4">
    <source>
        <dbReference type="ARBA" id="ARBA00022692"/>
    </source>
</evidence>
<dbReference type="Proteomes" id="UP000320421">
    <property type="component" value="Chromosome"/>
</dbReference>
<dbReference type="Pfam" id="PF00953">
    <property type="entry name" value="Glycos_transf_4"/>
    <property type="match status" value="1"/>
</dbReference>
<dbReference type="GO" id="GO:0005886">
    <property type="term" value="C:plasma membrane"/>
    <property type="evidence" value="ECO:0007669"/>
    <property type="project" value="UniProtKB-SubCell"/>
</dbReference>
<keyword evidence="5 8" id="KW-1133">Transmembrane helix</keyword>
<evidence type="ECO:0000256" key="3">
    <source>
        <dbReference type="ARBA" id="ARBA00022679"/>
    </source>
</evidence>
<comment type="cofactor">
    <cofactor evidence="7">
        <name>Mg(2+)</name>
        <dbReference type="ChEBI" id="CHEBI:18420"/>
    </cofactor>
</comment>
<feature type="transmembrane region" description="Helical" evidence="8">
    <location>
        <begin position="333"/>
        <end position="352"/>
    </location>
</feature>
<dbReference type="PANTHER" id="PTHR22926:SF3">
    <property type="entry name" value="UNDECAPRENYL-PHOSPHATE ALPHA-N-ACETYLGLUCOSAMINYL 1-PHOSPHATE TRANSFERASE"/>
    <property type="match status" value="1"/>
</dbReference>
<evidence type="ECO:0000256" key="5">
    <source>
        <dbReference type="ARBA" id="ARBA00022989"/>
    </source>
</evidence>
<keyword evidence="4 8" id="KW-0812">Transmembrane</keyword>
<dbReference type="RefSeq" id="WP_145181143.1">
    <property type="nucleotide sequence ID" value="NZ_CP036266.1"/>
</dbReference>
<feature type="transmembrane region" description="Helical" evidence="8">
    <location>
        <begin position="133"/>
        <end position="153"/>
    </location>
</feature>
<keyword evidence="7" id="KW-0479">Metal-binding</keyword>
<name>A0A517PIS9_9PLAN</name>
<dbReference type="GO" id="GO:0046872">
    <property type="term" value="F:metal ion binding"/>
    <property type="evidence" value="ECO:0007669"/>
    <property type="project" value="UniProtKB-KW"/>
</dbReference>
<dbReference type="InterPro" id="IPR000715">
    <property type="entry name" value="Glycosyl_transferase_4"/>
</dbReference>
<sequence>MVFDSVITSTVMLIGVSVATLVGALLVIRLAPTLGLVQKPTNRCSHIQPTPRGGGLSFVVISLLATTVCLWNEVSSGSLLTVLLCGGALIAAIGFCDDLYQLSIKKRLGAQILIIAASVYALLPAPAIELWGIRLQSDVICWGITALALVWWLNLFNFMDGIDGLAGMEATCILTTAGGLMYYQQGAASSQVLFPMLILTASLAGFILVNWAPAKIFMGDVGSTFLGYTLGMLAATTVYSGALNLWVWLILPGVFWVDATFTLLRRMLRGDRWYQAHQSHTYQRVSRYLVEPEGKNLTRKAAHRRVTLIALALNVCWLLPLATMALIWPAWGLPLVMIAWAPLVALAAYYGAGKPGNIPLAAEGNVSPSTLRKELPLKI</sequence>
<feature type="transmembrane region" description="Helical" evidence="8">
    <location>
        <begin position="189"/>
        <end position="209"/>
    </location>
</feature>
<dbReference type="EMBL" id="CP036266">
    <property type="protein sequence ID" value="QDT19283.1"/>
    <property type="molecule type" value="Genomic_DNA"/>
</dbReference>
<evidence type="ECO:0000256" key="8">
    <source>
        <dbReference type="SAM" id="Phobius"/>
    </source>
</evidence>
<dbReference type="PANTHER" id="PTHR22926">
    <property type="entry name" value="PHOSPHO-N-ACETYLMURAMOYL-PENTAPEPTIDE-TRANSFERASE"/>
    <property type="match status" value="1"/>
</dbReference>
<feature type="transmembrane region" description="Helical" evidence="8">
    <location>
        <begin position="108"/>
        <end position="127"/>
    </location>
</feature>
<protein>
    <submittedName>
        <fullName evidence="9">WbpL_WbcO_like glycosyltransferase</fullName>
        <ecNumber evidence="9">2.7.8.33</ecNumber>
    </submittedName>
</protein>
<dbReference type="EC" id="2.7.8.33" evidence="9"/>
<keyword evidence="7" id="KW-0460">Magnesium</keyword>
<keyword evidence="6 8" id="KW-0472">Membrane</keyword>
<feature type="transmembrane region" description="Helical" evidence="8">
    <location>
        <begin position="6"/>
        <end position="32"/>
    </location>
</feature>
<reference evidence="9 10" key="1">
    <citation type="submission" date="2019-02" db="EMBL/GenBank/DDBJ databases">
        <title>Deep-cultivation of Planctomycetes and their phenomic and genomic characterization uncovers novel biology.</title>
        <authorList>
            <person name="Wiegand S."/>
            <person name="Jogler M."/>
            <person name="Boedeker C."/>
            <person name="Pinto D."/>
            <person name="Vollmers J."/>
            <person name="Rivas-Marin E."/>
            <person name="Kohn T."/>
            <person name="Peeters S.H."/>
            <person name="Heuer A."/>
            <person name="Rast P."/>
            <person name="Oberbeckmann S."/>
            <person name="Bunk B."/>
            <person name="Jeske O."/>
            <person name="Meyerdierks A."/>
            <person name="Storesund J.E."/>
            <person name="Kallscheuer N."/>
            <person name="Luecker S."/>
            <person name="Lage O.M."/>
            <person name="Pohl T."/>
            <person name="Merkel B.J."/>
            <person name="Hornburger P."/>
            <person name="Mueller R.-W."/>
            <person name="Bruemmer F."/>
            <person name="Labrenz M."/>
            <person name="Spormann A.M."/>
            <person name="Op den Camp H."/>
            <person name="Overmann J."/>
            <person name="Amann R."/>
            <person name="Jetten M.S.M."/>
            <person name="Mascher T."/>
            <person name="Medema M.H."/>
            <person name="Devos D.P."/>
            <person name="Kaster A.-K."/>
            <person name="Ovreas L."/>
            <person name="Rohde M."/>
            <person name="Galperin M.Y."/>
            <person name="Jogler C."/>
        </authorList>
    </citation>
    <scope>NUCLEOTIDE SEQUENCE [LARGE SCALE GENOMIC DNA]</scope>
    <source>
        <strain evidence="9 10">HG66A1</strain>
    </source>
</reference>
<evidence type="ECO:0000313" key="9">
    <source>
        <dbReference type="EMBL" id="QDT19283.1"/>
    </source>
</evidence>
<evidence type="ECO:0000256" key="2">
    <source>
        <dbReference type="ARBA" id="ARBA00022475"/>
    </source>
</evidence>
<evidence type="ECO:0000256" key="6">
    <source>
        <dbReference type="ARBA" id="ARBA00023136"/>
    </source>
</evidence>
<keyword evidence="10" id="KW-1185">Reference proteome</keyword>
<feature type="transmembrane region" description="Helical" evidence="8">
    <location>
        <begin position="77"/>
        <end position="96"/>
    </location>
</feature>
<feature type="transmembrane region" description="Helical" evidence="8">
    <location>
        <begin position="53"/>
        <end position="71"/>
    </location>
</feature>
<organism evidence="9 10">
    <name type="scientific">Gimesia chilikensis</name>
    <dbReference type="NCBI Taxonomy" id="2605989"/>
    <lineage>
        <taxon>Bacteria</taxon>
        <taxon>Pseudomonadati</taxon>
        <taxon>Planctomycetota</taxon>
        <taxon>Planctomycetia</taxon>
        <taxon>Planctomycetales</taxon>
        <taxon>Planctomycetaceae</taxon>
        <taxon>Gimesia</taxon>
    </lineage>
</organism>
<evidence type="ECO:0000256" key="1">
    <source>
        <dbReference type="ARBA" id="ARBA00004651"/>
    </source>
</evidence>
<keyword evidence="3 9" id="KW-0808">Transferase</keyword>
<feature type="transmembrane region" description="Helical" evidence="8">
    <location>
        <begin position="306"/>
        <end position="327"/>
    </location>
</feature>
<dbReference type="GO" id="GO:0071555">
    <property type="term" value="P:cell wall organization"/>
    <property type="evidence" value="ECO:0007669"/>
    <property type="project" value="TreeGrafter"/>
</dbReference>
<dbReference type="GO" id="GO:0044038">
    <property type="term" value="P:cell wall macromolecule biosynthetic process"/>
    <property type="evidence" value="ECO:0007669"/>
    <property type="project" value="TreeGrafter"/>
</dbReference>
<accession>A0A517PIS9</accession>
<evidence type="ECO:0000256" key="7">
    <source>
        <dbReference type="PIRSR" id="PIRSR600715-1"/>
    </source>
</evidence>
<dbReference type="OrthoDB" id="9783652at2"/>
<feature type="transmembrane region" description="Helical" evidence="8">
    <location>
        <begin position="221"/>
        <end position="239"/>
    </location>
</feature>
<evidence type="ECO:0000313" key="10">
    <source>
        <dbReference type="Proteomes" id="UP000320421"/>
    </source>
</evidence>
<feature type="transmembrane region" description="Helical" evidence="8">
    <location>
        <begin position="245"/>
        <end position="264"/>
    </location>
</feature>
<dbReference type="AlphaFoldDB" id="A0A517PIS9"/>
<dbReference type="CDD" id="cd06854">
    <property type="entry name" value="GT_WbpL_WbcO_like"/>
    <property type="match status" value="1"/>
</dbReference>
<keyword evidence="2" id="KW-1003">Cell membrane</keyword>
<comment type="subcellular location">
    <subcellularLocation>
        <location evidence="1">Cell membrane</location>
        <topology evidence="1">Multi-pass membrane protein</topology>
    </subcellularLocation>
</comment>